<evidence type="ECO:0000256" key="1">
    <source>
        <dbReference type="ARBA" id="ARBA00022898"/>
    </source>
</evidence>
<dbReference type="PANTHER" id="PTHR10146">
    <property type="entry name" value="PROLINE SYNTHETASE CO-TRANSCRIBED BACTERIAL HOMOLOG PROTEIN"/>
    <property type="match status" value="1"/>
</dbReference>
<dbReference type="PIRSF" id="PIRSF004848">
    <property type="entry name" value="YBL036c_PLPDEIII"/>
    <property type="match status" value="1"/>
</dbReference>
<protein>
    <recommendedName>
        <fullName evidence="2">Pyridoxal phosphate homeostasis protein</fullName>
        <shortName evidence="2">PLP homeostasis protein</shortName>
    </recommendedName>
</protein>
<comment type="caution">
    <text evidence="6">The sequence shown here is derived from an EMBL/GenBank/DDBJ whole genome shotgun (WGS) entry which is preliminary data.</text>
</comment>
<dbReference type="NCBIfam" id="TIGR00044">
    <property type="entry name" value="YggS family pyridoxal phosphate-dependent enzyme"/>
    <property type="match status" value="1"/>
</dbReference>
<dbReference type="FunFam" id="3.20.20.10:FF:000018">
    <property type="entry name" value="Pyridoxal phosphate homeostasis protein"/>
    <property type="match status" value="1"/>
</dbReference>
<dbReference type="SUPFAM" id="SSF51419">
    <property type="entry name" value="PLP-binding barrel"/>
    <property type="match status" value="1"/>
</dbReference>
<dbReference type="InterPro" id="IPR011078">
    <property type="entry name" value="PyrdxlP_homeostasis"/>
</dbReference>
<evidence type="ECO:0000256" key="2">
    <source>
        <dbReference type="HAMAP-Rule" id="MF_02087"/>
    </source>
</evidence>
<comment type="similarity">
    <text evidence="2 4">Belongs to the pyridoxal phosphate-binding protein YggS/PROSC family.</text>
</comment>
<proteinExistence type="inferred from homology"/>
<dbReference type="RefSeq" id="WP_145398260.1">
    <property type="nucleotide sequence ID" value="NZ_VLKU01000007.1"/>
</dbReference>
<comment type="function">
    <text evidence="2">Pyridoxal 5'-phosphate (PLP)-binding protein, which is involved in PLP homeostasis.</text>
</comment>
<evidence type="ECO:0000313" key="7">
    <source>
        <dbReference type="Proteomes" id="UP000316225"/>
    </source>
</evidence>
<comment type="cofactor">
    <cofactor evidence="3">
        <name>pyridoxal 5'-phosphate</name>
        <dbReference type="ChEBI" id="CHEBI:597326"/>
    </cofactor>
</comment>
<dbReference type="HAMAP" id="MF_02087">
    <property type="entry name" value="PLP_homeostasis"/>
    <property type="match status" value="1"/>
</dbReference>
<reference evidence="6 7" key="1">
    <citation type="journal article" date="2015" name="Stand. Genomic Sci.">
        <title>Genomic Encyclopedia of Bacterial and Archaeal Type Strains, Phase III: the genomes of soil and plant-associated and newly described type strains.</title>
        <authorList>
            <person name="Whitman W.B."/>
            <person name="Woyke T."/>
            <person name="Klenk H.P."/>
            <person name="Zhou Y."/>
            <person name="Lilburn T.G."/>
            <person name="Beck B.J."/>
            <person name="De Vos P."/>
            <person name="Vandamme P."/>
            <person name="Eisen J.A."/>
            <person name="Garrity G."/>
            <person name="Hugenholtz P."/>
            <person name="Kyrpides N.C."/>
        </authorList>
    </citation>
    <scope>NUCLEOTIDE SEQUENCE [LARGE SCALE GENOMIC DNA]</scope>
    <source>
        <strain evidence="6 7">CGMCC 1.5364</strain>
    </source>
</reference>
<keyword evidence="7" id="KW-1185">Reference proteome</keyword>
<sequence length="217" mass="23123">MGLTDIKTRIAAAESAAGRQPGAVKLIAVSKVQPAERVEAVLQSGQTIFGENYVQEAAGKWPEWRQRFPGIELHMIGPLQTNKLKLALDLFDAIHTLDRPSLAQKLARHVQKTGACPQLFVQVNTGEEPQKAGILPTDADAFIADCQALDLTITGLMCIPPEDQDPAPHFRSLAGIAARNGLEGLSMGMSSDFEAAIAAGATHIRVGSAIFGARDYG</sequence>
<dbReference type="CDD" id="cd00635">
    <property type="entry name" value="PLPDE_III_YBL036c_like"/>
    <property type="match status" value="1"/>
</dbReference>
<evidence type="ECO:0000259" key="5">
    <source>
        <dbReference type="Pfam" id="PF01168"/>
    </source>
</evidence>
<feature type="modified residue" description="N6-(pyridoxal phosphate)lysine" evidence="2 3">
    <location>
        <position position="31"/>
    </location>
</feature>
<dbReference type="PANTHER" id="PTHR10146:SF14">
    <property type="entry name" value="PYRIDOXAL PHOSPHATE HOMEOSTASIS PROTEIN"/>
    <property type="match status" value="1"/>
</dbReference>
<dbReference type="OrthoDB" id="9804072at2"/>
<evidence type="ECO:0000256" key="4">
    <source>
        <dbReference type="RuleBase" id="RU004514"/>
    </source>
</evidence>
<dbReference type="GO" id="GO:0030170">
    <property type="term" value="F:pyridoxal phosphate binding"/>
    <property type="evidence" value="ECO:0007669"/>
    <property type="project" value="UniProtKB-UniRule"/>
</dbReference>
<dbReference type="InterPro" id="IPR001608">
    <property type="entry name" value="Ala_racemase_N"/>
</dbReference>
<dbReference type="Proteomes" id="UP000316225">
    <property type="component" value="Unassembled WGS sequence"/>
</dbReference>
<gene>
    <name evidence="6" type="ORF">IQ24_02454</name>
</gene>
<name>A0A562NMF5_9RHOB</name>
<evidence type="ECO:0000256" key="3">
    <source>
        <dbReference type="PIRSR" id="PIRSR004848-1"/>
    </source>
</evidence>
<dbReference type="Pfam" id="PF01168">
    <property type="entry name" value="Ala_racemase_N"/>
    <property type="match status" value="1"/>
</dbReference>
<dbReference type="Gene3D" id="3.20.20.10">
    <property type="entry name" value="Alanine racemase"/>
    <property type="match status" value="1"/>
</dbReference>
<organism evidence="6 7">
    <name type="scientific">Paracoccus sulfuroxidans</name>
    <dbReference type="NCBI Taxonomy" id="384678"/>
    <lineage>
        <taxon>Bacteria</taxon>
        <taxon>Pseudomonadati</taxon>
        <taxon>Pseudomonadota</taxon>
        <taxon>Alphaproteobacteria</taxon>
        <taxon>Rhodobacterales</taxon>
        <taxon>Paracoccaceae</taxon>
        <taxon>Paracoccus</taxon>
    </lineage>
</organism>
<accession>A0A562NMF5</accession>
<dbReference type="EMBL" id="VLKU01000007">
    <property type="protein sequence ID" value="TWI33313.1"/>
    <property type="molecule type" value="Genomic_DNA"/>
</dbReference>
<feature type="domain" description="Alanine racemase N-terminal" evidence="5">
    <location>
        <begin position="6"/>
        <end position="214"/>
    </location>
</feature>
<evidence type="ECO:0000313" key="6">
    <source>
        <dbReference type="EMBL" id="TWI33313.1"/>
    </source>
</evidence>
<dbReference type="AlphaFoldDB" id="A0A562NMF5"/>
<keyword evidence="1 2" id="KW-0663">Pyridoxal phosphate</keyword>
<dbReference type="InterPro" id="IPR029066">
    <property type="entry name" value="PLP-binding_barrel"/>
</dbReference>